<gene>
    <name evidence="2" type="ORF">BB561_003281</name>
</gene>
<feature type="region of interest" description="Disordered" evidence="1">
    <location>
        <begin position="1"/>
        <end position="28"/>
    </location>
</feature>
<proteinExistence type="predicted"/>
<accession>A0A2T9YM64</accession>
<feature type="compositionally biased region" description="Basic residues" evidence="1">
    <location>
        <begin position="96"/>
        <end position="105"/>
    </location>
</feature>
<dbReference type="AlphaFoldDB" id="A0A2T9YM64"/>
<dbReference type="Proteomes" id="UP000245383">
    <property type="component" value="Unassembled WGS sequence"/>
</dbReference>
<protein>
    <submittedName>
        <fullName evidence="2">Uncharacterized protein</fullName>
    </submittedName>
</protein>
<feature type="region of interest" description="Disordered" evidence="1">
    <location>
        <begin position="90"/>
        <end position="117"/>
    </location>
</feature>
<comment type="caution">
    <text evidence="2">The sequence shown here is derived from an EMBL/GenBank/DDBJ whole genome shotgun (WGS) entry which is preliminary data.</text>
</comment>
<name>A0A2T9YM64_9FUNG</name>
<evidence type="ECO:0000256" key="1">
    <source>
        <dbReference type="SAM" id="MobiDB-lite"/>
    </source>
</evidence>
<evidence type="ECO:0000313" key="3">
    <source>
        <dbReference type="Proteomes" id="UP000245383"/>
    </source>
</evidence>
<feature type="non-terminal residue" evidence="2">
    <location>
        <position position="134"/>
    </location>
</feature>
<feature type="compositionally biased region" description="Basic and acidic residues" evidence="1">
    <location>
        <begin position="106"/>
        <end position="117"/>
    </location>
</feature>
<keyword evidence="3" id="KW-1185">Reference proteome</keyword>
<organism evidence="2 3">
    <name type="scientific">Smittium simulii</name>
    <dbReference type="NCBI Taxonomy" id="133385"/>
    <lineage>
        <taxon>Eukaryota</taxon>
        <taxon>Fungi</taxon>
        <taxon>Fungi incertae sedis</taxon>
        <taxon>Zoopagomycota</taxon>
        <taxon>Kickxellomycotina</taxon>
        <taxon>Harpellomycetes</taxon>
        <taxon>Harpellales</taxon>
        <taxon>Legeriomycetaceae</taxon>
        <taxon>Smittium</taxon>
    </lineage>
</organism>
<reference evidence="2 3" key="1">
    <citation type="journal article" date="2018" name="MBio">
        <title>Comparative Genomics Reveals the Core Gene Toolbox for the Fungus-Insect Symbiosis.</title>
        <authorList>
            <person name="Wang Y."/>
            <person name="Stata M."/>
            <person name="Wang W."/>
            <person name="Stajich J.E."/>
            <person name="White M.M."/>
            <person name="Moncalvo J.M."/>
        </authorList>
    </citation>
    <scope>NUCLEOTIDE SEQUENCE [LARGE SCALE GENOMIC DNA]</scope>
    <source>
        <strain evidence="2 3">SWE-8-4</strain>
    </source>
</reference>
<dbReference type="EMBL" id="MBFR01000129">
    <property type="protein sequence ID" value="PVU93430.1"/>
    <property type="molecule type" value="Genomic_DNA"/>
</dbReference>
<sequence length="134" mass="15511">MKRVEEYARQGFLHGDKPTGKRETSSDFEVNDRNDIKCSMNAYIMKLKSIKMHIEGLIDEADNSVDKLKTAERLDKLVYNVSLFFQRAIEPSGNKRNTKNKNRKNQKSDENSLKKYVTEEYETVEPAKLSSKTS</sequence>
<evidence type="ECO:0000313" key="2">
    <source>
        <dbReference type="EMBL" id="PVU93430.1"/>
    </source>
</evidence>